<gene>
    <name evidence="3" type="ORF">HELGO_WM40674</name>
</gene>
<accession>A0A6S6TB48</accession>
<feature type="domain" description="PelB C-terminal" evidence="2">
    <location>
        <begin position="190"/>
        <end position="451"/>
    </location>
</feature>
<keyword evidence="1" id="KW-0802">TPR repeat</keyword>
<sequence length="452" mass="52669">NPYHLSSLFYKLLQEKKLNEFNNLLSSLSNKEQNIIHKNIDFQTLLAEYYVQNSDIEMAVKSYDKIFKLDPNKITSHQSYLWFLIDNQAQYPTLTKKIMSHLNKLQNNPALREKIGLPLVVGAMSLEQHKRAKYWLQEFIKSDPHNKEYQSLKKEINTFKREKLYAKYDEIINKQYLKSHINLSKKHLGSQLNVHETRFIYHAKAYKNIQSKVSLTDYRYEDKRQKKSKQTAFEIALKNTQKKFLWEINLEYLNANDDFLLASSNLSYNLHPFKINLHAKYQNKTKLTPQLEKNGLENSLALSLQTEMNQHTNFSFLVQERQFKALDGLNLGTAKQLRLNADYLLRFGYPDLSFNAYLSHNQFSKNIAQDFSEFGIASSIGTTRQHTLNSSWKPFGTVTLAINDEQNLGGSLTFGVSKMLTGEDSLDLLFDYYNGIGVISEPIYGVNIKYRF</sequence>
<reference evidence="3" key="1">
    <citation type="submission" date="2020-01" db="EMBL/GenBank/DDBJ databases">
        <authorList>
            <person name="Meier V. D."/>
            <person name="Meier V D."/>
        </authorList>
    </citation>
    <scope>NUCLEOTIDE SEQUENCE</scope>
    <source>
        <strain evidence="3">HLG_WM_MAG_02</strain>
    </source>
</reference>
<dbReference type="Gene3D" id="1.25.40.10">
    <property type="entry name" value="Tetratricopeptide repeat domain"/>
    <property type="match status" value="1"/>
</dbReference>
<feature type="non-terminal residue" evidence="3">
    <location>
        <position position="1"/>
    </location>
</feature>
<evidence type="ECO:0000259" key="2">
    <source>
        <dbReference type="Pfam" id="PF24604"/>
    </source>
</evidence>
<proteinExistence type="predicted"/>
<dbReference type="EMBL" id="CACVAZ010000083">
    <property type="protein sequence ID" value="CAA6813576.1"/>
    <property type="molecule type" value="Genomic_DNA"/>
</dbReference>
<evidence type="ECO:0000256" key="1">
    <source>
        <dbReference type="PROSITE-ProRule" id="PRU00339"/>
    </source>
</evidence>
<dbReference type="Pfam" id="PF13429">
    <property type="entry name" value="TPR_15"/>
    <property type="match status" value="1"/>
</dbReference>
<feature type="repeat" description="TPR" evidence="1">
    <location>
        <begin position="40"/>
        <end position="73"/>
    </location>
</feature>
<dbReference type="PROSITE" id="PS50005">
    <property type="entry name" value="TPR"/>
    <property type="match status" value="1"/>
</dbReference>
<protein>
    <recommendedName>
        <fullName evidence="2">PelB C-terminal domain-containing protein</fullName>
    </recommendedName>
</protein>
<dbReference type="InterPro" id="IPR011990">
    <property type="entry name" value="TPR-like_helical_dom_sf"/>
</dbReference>
<name>A0A6S6TB48_9BACT</name>
<dbReference type="AlphaFoldDB" id="A0A6S6TB48"/>
<dbReference type="SUPFAM" id="SSF48452">
    <property type="entry name" value="TPR-like"/>
    <property type="match status" value="1"/>
</dbReference>
<dbReference type="Pfam" id="PF24604">
    <property type="entry name" value="B-barrel_PelB_C"/>
    <property type="match status" value="1"/>
</dbReference>
<dbReference type="InterPro" id="IPR019734">
    <property type="entry name" value="TPR_rpt"/>
</dbReference>
<evidence type="ECO:0000313" key="3">
    <source>
        <dbReference type="EMBL" id="CAA6813576.1"/>
    </source>
</evidence>
<dbReference type="InterPro" id="IPR057306">
    <property type="entry name" value="B-barrel_PelB_C"/>
</dbReference>
<organism evidence="3">
    <name type="scientific">uncultured Sulfurovum sp</name>
    <dbReference type="NCBI Taxonomy" id="269237"/>
    <lineage>
        <taxon>Bacteria</taxon>
        <taxon>Pseudomonadati</taxon>
        <taxon>Campylobacterota</taxon>
        <taxon>Epsilonproteobacteria</taxon>
        <taxon>Campylobacterales</taxon>
        <taxon>Sulfurovaceae</taxon>
        <taxon>Sulfurovum</taxon>
        <taxon>environmental samples</taxon>
    </lineage>
</organism>